<protein>
    <recommendedName>
        <fullName evidence="4">Endonuclease/exonuclease/phosphatase domain-containing protein</fullName>
    </recommendedName>
</protein>
<dbReference type="Gene3D" id="3.60.10.10">
    <property type="entry name" value="Endonuclease/exonuclease/phosphatase"/>
    <property type="match status" value="1"/>
</dbReference>
<dbReference type="InterPro" id="IPR036514">
    <property type="entry name" value="SGNH_hydro_sf"/>
</dbReference>
<organism evidence="2 3">
    <name type="scientific">Mytilus edulis</name>
    <name type="common">Blue mussel</name>
    <dbReference type="NCBI Taxonomy" id="6550"/>
    <lineage>
        <taxon>Eukaryota</taxon>
        <taxon>Metazoa</taxon>
        <taxon>Spiralia</taxon>
        <taxon>Lophotrochozoa</taxon>
        <taxon>Mollusca</taxon>
        <taxon>Bivalvia</taxon>
        <taxon>Autobranchia</taxon>
        <taxon>Pteriomorphia</taxon>
        <taxon>Mytilida</taxon>
        <taxon>Mytiloidea</taxon>
        <taxon>Mytilidae</taxon>
        <taxon>Mytilinae</taxon>
        <taxon>Mytilus</taxon>
    </lineage>
</organism>
<dbReference type="EMBL" id="CAJPWZ010002503">
    <property type="protein sequence ID" value="CAG2239160.1"/>
    <property type="molecule type" value="Genomic_DNA"/>
</dbReference>
<evidence type="ECO:0000313" key="2">
    <source>
        <dbReference type="EMBL" id="CAG2239160.1"/>
    </source>
</evidence>
<dbReference type="OrthoDB" id="8043718at2759"/>
<dbReference type="InterPro" id="IPR036691">
    <property type="entry name" value="Endo/exonu/phosph_ase_sf"/>
</dbReference>
<keyword evidence="3" id="KW-1185">Reference proteome</keyword>
<proteinExistence type="predicted"/>
<comment type="caution">
    <text evidence="2">The sequence shown here is derived from an EMBL/GenBank/DDBJ whole genome shotgun (WGS) entry which is preliminary data.</text>
</comment>
<dbReference type="SUPFAM" id="SSF52266">
    <property type="entry name" value="SGNH hydrolase"/>
    <property type="match status" value="1"/>
</dbReference>
<name>A0A8S3TZV6_MYTED</name>
<evidence type="ECO:0008006" key="4">
    <source>
        <dbReference type="Google" id="ProtNLM"/>
    </source>
</evidence>
<reference evidence="2" key="1">
    <citation type="submission" date="2021-03" db="EMBL/GenBank/DDBJ databases">
        <authorList>
            <person name="Bekaert M."/>
        </authorList>
    </citation>
    <scope>NUCLEOTIDE SEQUENCE</scope>
</reference>
<dbReference type="Gene3D" id="3.30.160.60">
    <property type="entry name" value="Classic Zinc Finger"/>
    <property type="match status" value="1"/>
</dbReference>
<sequence>MKTTIHDLEIELVKKDTELQAVHNLCTNLQTNLNKIENMNEQIDKEKSLKIKKNEDRLKEMANERNQEIQRVVKMEQNIKELQHTIEKEAEERVDERNQEIQQVVKMEQNIKELQHTIEKEAEERVEDQTYHAETKTKNTKVHVESAVDNNSTPTERISEKKNSSSIIKDIDGKRLYKNRKVKVITLHDKTVFGAIQYIKSFRDKAKHIMFQIGSNDIEQKTPDEVIEEIEELVRVTQRYNPDATITFGEILPRFLSDRYYAKFFNEHRLIFNVQLYELCKDLDLHFVRYDFIQPDYFVDGIHIKGHGIPIMVMSIKRVLNTLLNVKLWENNEYNTKTNPVRNNGIPNYQMPNSITNRKQRDHQAFEQKSHFNNPIHVGSESAMNGRNKIVNMMELMLQEMRTENEISTFSMNGQIVLIGDLNARTGQRADFIVNDSDHINNFDGFDLLPENYITDSEINRNNQDTSVNTVGTKLLDLCLSSRLRLLNGRFLGDSLGYYTYMSSSGFSTVDYAVVSESLLSSVKYFKTNDFTYLSDHVQITLYMKCSINIDKEIGLEEKGWHWIKSYKWSENSKLKLIDALLTENVKNEIIEFEMVNYEENQVGVDEATEKLTKILDNISSLSCKATPKTKRRKKKRKFKQVWSDNVIYETKRQINKIGNKIRNNPNNNSLKQKFFELKKNLKKMVKQKKELYSVLLNSYQRFTVSSTKAIYAILKRNQSSNKQKELEDNGKDKWLICDEHCDKYLEYFCIKHDKPCCILCKRQYHRDCCEVEKIDDVIDESKLATTTNNLLSGIEIRKTILTKAANNELSHMGDIETVKVNCIIKVENTKSTIDTHLDFCKMRSRKT</sequence>
<accession>A0A8S3TZV6</accession>
<keyword evidence="1" id="KW-0175">Coiled coil</keyword>
<feature type="coiled-coil region" evidence="1">
    <location>
        <begin position="26"/>
        <end position="124"/>
    </location>
</feature>
<dbReference type="SUPFAM" id="SSF57845">
    <property type="entry name" value="B-box zinc-binding domain"/>
    <property type="match status" value="1"/>
</dbReference>
<dbReference type="AlphaFoldDB" id="A0A8S3TZV6"/>
<gene>
    <name evidence="2" type="ORF">MEDL_51497</name>
</gene>
<dbReference type="Gene3D" id="3.40.50.1110">
    <property type="entry name" value="SGNH hydrolase"/>
    <property type="match status" value="1"/>
</dbReference>
<dbReference type="SUPFAM" id="SSF56219">
    <property type="entry name" value="DNase I-like"/>
    <property type="match status" value="1"/>
</dbReference>
<dbReference type="Proteomes" id="UP000683360">
    <property type="component" value="Unassembled WGS sequence"/>
</dbReference>
<evidence type="ECO:0000313" key="3">
    <source>
        <dbReference type="Proteomes" id="UP000683360"/>
    </source>
</evidence>
<evidence type="ECO:0000256" key="1">
    <source>
        <dbReference type="SAM" id="Coils"/>
    </source>
</evidence>